<dbReference type="RefSeq" id="WP_230757511.1">
    <property type="nucleotide sequence ID" value="NZ_JAINWA010000003.1"/>
</dbReference>
<comment type="caution">
    <text evidence="3">The sequence shown here is derived from an EMBL/GenBank/DDBJ whole genome shotgun (WGS) entry which is preliminary data.</text>
</comment>
<evidence type="ECO:0000313" key="4">
    <source>
        <dbReference type="Proteomes" id="UP001198163"/>
    </source>
</evidence>
<sequence>MFISAFLSLLISCSPASVPEGAWGKSFDSIADSLSKGDFSWFDEIPPARYSRILKSSPGAAWLFASHLQKAGRVDEARAFFRLAAQKSPEPWRSLALSSILASGAIEDRLEIAESALRSPSTDGSFPELQAASLAAERERLLFVSGRYSDVPEGVLWVLSRPLDRDLLSAARTALEKPGIEGSWTELLRLRIAMAERDYGPAWTIARPVLENLPAGVDAALPRAVLSDLGNAAFRGAPDAALARDLLLSAAGRCAALAQSDFREASHVLYFYAARLEEKTGGARSREFMDKAHAYADSAADRDSALWYRLDFGRTQSRAERLSDFVLAAPLWTDSPAFSNLLASFTAELVRAGDWKSLRELAEKTGPYADGDTQVRFDYLLARSGVLPPEEEERLLRAVWERDHTTLYYRLLAADALGIPLENPEGAVVRKKTSFSGDLAERQEEWMAVFRSLIEWKLPELVLPMAHKRFPSLSPEYARELAEGLSEAGRYDDAALLVLESVRPADREITREDLSFIYPRPWLDLVEAARTEKVDSALLYGLIRTESFFRPAVSSGAGAQGLTQLMAGTAGDVARKLKVADYDLSDPATNIRFGAFYLDELIGRLDGNIMHALFAYNAGISRLRSWVRISGTLPPDLFLESLPFAETRDYGRKVLAASAVYGYLYNQKNAGQAVRDIF</sequence>
<dbReference type="EMBL" id="JAINWA010000003">
    <property type="protein sequence ID" value="MCD1655757.1"/>
    <property type="molecule type" value="Genomic_DNA"/>
</dbReference>
<name>A0AAE3EJB8_9SPIR</name>
<dbReference type="InterPro" id="IPR023346">
    <property type="entry name" value="Lysozyme-like_dom_sf"/>
</dbReference>
<dbReference type="PANTHER" id="PTHR37423">
    <property type="entry name" value="SOLUBLE LYTIC MUREIN TRANSGLYCOSYLASE-RELATED"/>
    <property type="match status" value="1"/>
</dbReference>
<dbReference type="SUPFAM" id="SSF53955">
    <property type="entry name" value="Lysozyme-like"/>
    <property type="match status" value="1"/>
</dbReference>
<evidence type="ECO:0000313" key="3">
    <source>
        <dbReference type="EMBL" id="MCD1655757.1"/>
    </source>
</evidence>
<dbReference type="AlphaFoldDB" id="A0AAE3EJB8"/>
<accession>A0AAE3EJB8</accession>
<comment type="similarity">
    <text evidence="1">Belongs to the transglycosylase Slt family.</text>
</comment>
<keyword evidence="4" id="KW-1185">Reference proteome</keyword>
<organism evidence="3 4">
    <name type="scientific">Teretinema zuelzerae</name>
    <dbReference type="NCBI Taxonomy" id="156"/>
    <lineage>
        <taxon>Bacteria</taxon>
        <taxon>Pseudomonadati</taxon>
        <taxon>Spirochaetota</taxon>
        <taxon>Spirochaetia</taxon>
        <taxon>Spirochaetales</taxon>
        <taxon>Treponemataceae</taxon>
        <taxon>Teretinema</taxon>
    </lineage>
</organism>
<dbReference type="PANTHER" id="PTHR37423:SF5">
    <property type="entry name" value="SOLUBLE LYTIC MUREIN TRANSGLYCOSYLASE"/>
    <property type="match status" value="1"/>
</dbReference>
<proteinExistence type="inferred from homology"/>
<gene>
    <name evidence="3" type="ORF">K7J14_13755</name>
</gene>
<feature type="domain" description="Transglycosylase SLT" evidence="2">
    <location>
        <begin position="527"/>
        <end position="633"/>
    </location>
</feature>
<dbReference type="InterPro" id="IPR008258">
    <property type="entry name" value="Transglycosylase_SLT_dom_1"/>
</dbReference>
<evidence type="ECO:0000259" key="2">
    <source>
        <dbReference type="Pfam" id="PF01464"/>
    </source>
</evidence>
<dbReference type="CDD" id="cd13401">
    <property type="entry name" value="Slt70-like"/>
    <property type="match status" value="1"/>
</dbReference>
<protein>
    <submittedName>
        <fullName evidence="3">Lytic transglycosylase domain-containing protein</fullName>
    </submittedName>
</protein>
<evidence type="ECO:0000256" key="1">
    <source>
        <dbReference type="ARBA" id="ARBA00007734"/>
    </source>
</evidence>
<dbReference type="NCBIfam" id="NF047373">
    <property type="entry name" value="BB0259_flg_lyt"/>
    <property type="match status" value="1"/>
</dbReference>
<dbReference type="Gene3D" id="1.10.530.10">
    <property type="match status" value="1"/>
</dbReference>
<reference evidence="3" key="1">
    <citation type="submission" date="2021-08" db="EMBL/GenBank/DDBJ databases">
        <title>Comparative analyses of Brucepasteria parasyntrophica and Teretinema zuelzerae.</title>
        <authorList>
            <person name="Song Y."/>
            <person name="Brune A."/>
        </authorList>
    </citation>
    <scope>NUCLEOTIDE SEQUENCE</scope>
    <source>
        <strain evidence="3">DSM 1903</strain>
    </source>
</reference>
<dbReference type="Pfam" id="PF01464">
    <property type="entry name" value="SLT"/>
    <property type="match status" value="1"/>
</dbReference>
<dbReference type="Proteomes" id="UP001198163">
    <property type="component" value="Unassembled WGS sequence"/>
</dbReference>